<dbReference type="InterPro" id="IPR052999">
    <property type="entry name" value="PTS1_Protein"/>
</dbReference>
<dbReference type="Gene3D" id="1.20.1290.10">
    <property type="entry name" value="AhpD-like"/>
    <property type="match status" value="1"/>
</dbReference>
<feature type="region of interest" description="Disordered" evidence="1">
    <location>
        <begin position="478"/>
        <end position="502"/>
    </location>
</feature>
<gene>
    <name evidence="2" type="ORF">RHO25_011844</name>
</gene>
<organism evidence="2 3">
    <name type="scientific">Cercospora beticola</name>
    <name type="common">Sugarbeet leaf spot fungus</name>
    <dbReference type="NCBI Taxonomy" id="122368"/>
    <lineage>
        <taxon>Eukaryota</taxon>
        <taxon>Fungi</taxon>
        <taxon>Dikarya</taxon>
        <taxon>Ascomycota</taxon>
        <taxon>Pezizomycotina</taxon>
        <taxon>Dothideomycetes</taxon>
        <taxon>Dothideomycetidae</taxon>
        <taxon>Mycosphaerellales</taxon>
        <taxon>Mycosphaerellaceae</taxon>
        <taxon>Cercospora</taxon>
    </lineage>
</organism>
<protein>
    <recommendedName>
        <fullName evidence="4">F-box domain-containing protein</fullName>
    </recommendedName>
</protein>
<sequence length="633" mass="72263">MHLVADNALQLPPPELDQKSELCRSCISSSCETLTLPSSIAIKMTTDGNHECFFLTRLPGELRSLIYSHILTFSRPLKLRQIVAGSPNTSILRTSSQIYSEALPVFYSCNTILCSRNDFCQHTDSEDLQTPLHRKDQIQNLLVKNFSQSIKCSSYSGGNNMFLAGCCEVCQPTATGFLQVLTSGYAFPKLKSVVIDYHNHVGEFGYVKDVMRRNAKLETLRLHRELVCTGMGQFELRGTSIVLEGLKVVFRDVAMNEIWNQFEKLESSISIYGMPDEVAILQKMREDYDRDLPDQLYFLMCGRKSMLWPRLFEVIDRLWKNLDKVREEREDEAVAMEELYDEVVRLTRRFSRNETNPLLMMLRTEEGIMASQEVIDLLTEFQKREGVEDVTQSMAANVVAASLAAASEGHQVVKLYRHVCKDLPLEKQKLVQRRMKEAILKTGPMYGSPKMLQALFPLFKDLKDEEIDHYGPSHKQKINLTKDESSRHESINGDLTSPSTPLIPPHRHELGQTFFTQLWGSPSSSSANQAFNLKFHPDLHFLVSLNLAWIVAEDTIFSFAETCMLNSATMFCSNNAEQAMWHVRGIVRQGGTREQAQWTQDLALRVAEICEVRVKRVVPFEEIAWEERGDHTR</sequence>
<accession>A0ABZ0P5U5</accession>
<feature type="compositionally biased region" description="Basic and acidic residues" evidence="1">
    <location>
        <begin position="480"/>
        <end position="491"/>
    </location>
</feature>
<evidence type="ECO:0000313" key="2">
    <source>
        <dbReference type="EMBL" id="WPB07183.1"/>
    </source>
</evidence>
<dbReference type="RefSeq" id="XP_023454743.2">
    <property type="nucleotide sequence ID" value="XM_023603259.2"/>
</dbReference>
<dbReference type="PANTHER" id="PTHR28180">
    <property type="entry name" value="CONSERVED MITOCHONDRIAL PROTEIN-RELATED"/>
    <property type="match status" value="1"/>
</dbReference>
<proteinExistence type="predicted"/>
<reference evidence="2 3" key="1">
    <citation type="submission" date="2023-09" db="EMBL/GenBank/DDBJ databases">
        <title>Complete-Gapless Cercospora beticola genome.</title>
        <authorList>
            <person name="Wyatt N.A."/>
            <person name="Spanner R.E."/>
            <person name="Bolton M.D."/>
        </authorList>
    </citation>
    <scope>NUCLEOTIDE SEQUENCE [LARGE SCALE GENOMIC DNA]</scope>
    <source>
        <strain evidence="2">Cb09-40</strain>
    </source>
</reference>
<evidence type="ECO:0008006" key="4">
    <source>
        <dbReference type="Google" id="ProtNLM"/>
    </source>
</evidence>
<evidence type="ECO:0000313" key="3">
    <source>
        <dbReference type="Proteomes" id="UP001302367"/>
    </source>
</evidence>
<dbReference type="GeneID" id="35434270"/>
<evidence type="ECO:0000256" key="1">
    <source>
        <dbReference type="SAM" id="MobiDB-lite"/>
    </source>
</evidence>
<dbReference type="EMBL" id="CP134191">
    <property type="protein sequence ID" value="WPB07183.1"/>
    <property type="molecule type" value="Genomic_DNA"/>
</dbReference>
<dbReference type="Proteomes" id="UP001302367">
    <property type="component" value="Chromosome 8"/>
</dbReference>
<name>A0ABZ0P5U5_CERBT</name>
<keyword evidence="3" id="KW-1185">Reference proteome</keyword>
<dbReference type="InterPro" id="IPR029032">
    <property type="entry name" value="AhpD-like"/>
</dbReference>